<evidence type="ECO:0000313" key="2">
    <source>
        <dbReference type="Proteomes" id="UP000324222"/>
    </source>
</evidence>
<accession>A0A5B7JP53</accession>
<reference evidence="1 2" key="1">
    <citation type="submission" date="2019-05" db="EMBL/GenBank/DDBJ databases">
        <title>Another draft genome of Portunus trituberculatus and its Hox gene families provides insights of decapod evolution.</title>
        <authorList>
            <person name="Jeong J.-H."/>
            <person name="Song I."/>
            <person name="Kim S."/>
            <person name="Choi T."/>
            <person name="Kim D."/>
            <person name="Ryu S."/>
            <person name="Kim W."/>
        </authorList>
    </citation>
    <scope>NUCLEOTIDE SEQUENCE [LARGE SCALE GENOMIC DNA]</scope>
    <source>
        <tissue evidence="1">Muscle</tissue>
    </source>
</reference>
<comment type="caution">
    <text evidence="1">The sequence shown here is derived from an EMBL/GenBank/DDBJ whole genome shotgun (WGS) entry which is preliminary data.</text>
</comment>
<keyword evidence="2" id="KW-1185">Reference proteome</keyword>
<organism evidence="1 2">
    <name type="scientific">Portunus trituberculatus</name>
    <name type="common">Swimming crab</name>
    <name type="synonym">Neptunus trituberculatus</name>
    <dbReference type="NCBI Taxonomy" id="210409"/>
    <lineage>
        <taxon>Eukaryota</taxon>
        <taxon>Metazoa</taxon>
        <taxon>Ecdysozoa</taxon>
        <taxon>Arthropoda</taxon>
        <taxon>Crustacea</taxon>
        <taxon>Multicrustacea</taxon>
        <taxon>Malacostraca</taxon>
        <taxon>Eumalacostraca</taxon>
        <taxon>Eucarida</taxon>
        <taxon>Decapoda</taxon>
        <taxon>Pleocyemata</taxon>
        <taxon>Brachyura</taxon>
        <taxon>Eubrachyura</taxon>
        <taxon>Portunoidea</taxon>
        <taxon>Portunidae</taxon>
        <taxon>Portuninae</taxon>
        <taxon>Portunus</taxon>
    </lineage>
</organism>
<gene>
    <name evidence="1" type="ORF">E2C01_091467</name>
</gene>
<proteinExistence type="predicted"/>
<sequence length="85" mass="9511">MRYAKCEAGRVGAHLAVVRSGEVITGSVLHLRHRSAWLWVTASSGLWRQTSQVHQGTKRLPLIVSSLYRKKEAFSPKRRPSSGVE</sequence>
<dbReference type="EMBL" id="VSRR010105093">
    <property type="protein sequence ID" value="MPC96223.1"/>
    <property type="molecule type" value="Genomic_DNA"/>
</dbReference>
<evidence type="ECO:0000313" key="1">
    <source>
        <dbReference type="EMBL" id="MPC96223.1"/>
    </source>
</evidence>
<dbReference type="Proteomes" id="UP000324222">
    <property type="component" value="Unassembled WGS sequence"/>
</dbReference>
<name>A0A5B7JP53_PORTR</name>
<dbReference type="AlphaFoldDB" id="A0A5B7JP53"/>
<protein>
    <submittedName>
        <fullName evidence="1">Uncharacterized protein</fullName>
    </submittedName>
</protein>